<keyword evidence="3" id="KW-1185">Reference proteome</keyword>
<proteinExistence type="predicted"/>
<feature type="region of interest" description="Disordered" evidence="1">
    <location>
        <begin position="61"/>
        <end position="82"/>
    </location>
</feature>
<dbReference type="AlphaFoldDB" id="A0A9Q3I449"/>
<reference evidence="2" key="1">
    <citation type="submission" date="2021-03" db="EMBL/GenBank/DDBJ databases">
        <title>Draft genome sequence of rust myrtle Austropuccinia psidii MF-1, a brazilian biotype.</title>
        <authorList>
            <person name="Quecine M.C."/>
            <person name="Pachon D.M.R."/>
            <person name="Bonatelli M.L."/>
            <person name="Correr F.H."/>
            <person name="Franceschini L.M."/>
            <person name="Leite T.F."/>
            <person name="Margarido G.R.A."/>
            <person name="Almeida C.A."/>
            <person name="Ferrarezi J.A."/>
            <person name="Labate C.A."/>
        </authorList>
    </citation>
    <scope>NUCLEOTIDE SEQUENCE</scope>
    <source>
        <strain evidence="2">MF-1</strain>
    </source>
</reference>
<organism evidence="2 3">
    <name type="scientific">Austropuccinia psidii MF-1</name>
    <dbReference type="NCBI Taxonomy" id="1389203"/>
    <lineage>
        <taxon>Eukaryota</taxon>
        <taxon>Fungi</taxon>
        <taxon>Dikarya</taxon>
        <taxon>Basidiomycota</taxon>
        <taxon>Pucciniomycotina</taxon>
        <taxon>Pucciniomycetes</taxon>
        <taxon>Pucciniales</taxon>
        <taxon>Sphaerophragmiaceae</taxon>
        <taxon>Austropuccinia</taxon>
    </lineage>
</organism>
<dbReference type="Proteomes" id="UP000765509">
    <property type="component" value="Unassembled WGS sequence"/>
</dbReference>
<name>A0A9Q3I449_9BASI</name>
<comment type="caution">
    <text evidence="2">The sequence shown here is derived from an EMBL/GenBank/DDBJ whole genome shotgun (WGS) entry which is preliminary data.</text>
</comment>
<sequence>MVRTVGSTRSIRHGLRSRGQPSSPQGQVGPKPQLGPNPLDPNFAKNPLDTKMAIEPVGPIFGHGLWQPPEATRPAKQALPST</sequence>
<protein>
    <submittedName>
        <fullName evidence="2">Uncharacterized protein</fullName>
    </submittedName>
</protein>
<accession>A0A9Q3I449</accession>
<evidence type="ECO:0000313" key="3">
    <source>
        <dbReference type="Proteomes" id="UP000765509"/>
    </source>
</evidence>
<feature type="region of interest" description="Disordered" evidence="1">
    <location>
        <begin position="1"/>
        <end position="48"/>
    </location>
</feature>
<evidence type="ECO:0000313" key="2">
    <source>
        <dbReference type="EMBL" id="MBW0526557.1"/>
    </source>
</evidence>
<evidence type="ECO:0000256" key="1">
    <source>
        <dbReference type="SAM" id="MobiDB-lite"/>
    </source>
</evidence>
<gene>
    <name evidence="2" type="ORF">O181_066272</name>
</gene>
<dbReference type="EMBL" id="AVOT02032755">
    <property type="protein sequence ID" value="MBW0526557.1"/>
    <property type="molecule type" value="Genomic_DNA"/>
</dbReference>